<name>A0A9P8A269_MORAP</name>
<feature type="coiled-coil region" evidence="1">
    <location>
        <begin position="382"/>
        <end position="416"/>
    </location>
</feature>
<gene>
    <name evidence="3" type="ORF">KVV02_000555</name>
</gene>
<proteinExistence type="predicted"/>
<protein>
    <submittedName>
        <fullName evidence="3">Uncharacterized protein</fullName>
    </submittedName>
</protein>
<reference evidence="3" key="1">
    <citation type="submission" date="2021-07" db="EMBL/GenBank/DDBJ databases">
        <title>Draft genome of Mortierella alpina, strain LL118, isolated from an aspen leaf litter sample.</title>
        <authorList>
            <person name="Yang S."/>
            <person name="Vinatzer B.A."/>
        </authorList>
    </citation>
    <scope>NUCLEOTIDE SEQUENCE</scope>
    <source>
        <strain evidence="3">LL118</strain>
    </source>
</reference>
<feature type="coiled-coil region" evidence="1">
    <location>
        <begin position="131"/>
        <end position="239"/>
    </location>
</feature>
<feature type="compositionally biased region" description="Polar residues" evidence="2">
    <location>
        <begin position="49"/>
        <end position="60"/>
    </location>
</feature>
<keyword evidence="1" id="KW-0175">Coiled coil</keyword>
<dbReference type="EMBL" id="JAIFTL010000206">
    <property type="protein sequence ID" value="KAG9321421.1"/>
    <property type="molecule type" value="Genomic_DNA"/>
</dbReference>
<evidence type="ECO:0000256" key="2">
    <source>
        <dbReference type="SAM" id="MobiDB-lite"/>
    </source>
</evidence>
<feature type="compositionally biased region" description="Polar residues" evidence="2">
    <location>
        <begin position="8"/>
        <end position="23"/>
    </location>
</feature>
<dbReference type="Proteomes" id="UP000717515">
    <property type="component" value="Unassembled WGS sequence"/>
</dbReference>
<accession>A0A9P8A269</accession>
<feature type="region of interest" description="Disordered" evidence="2">
    <location>
        <begin position="1"/>
        <end position="124"/>
    </location>
</feature>
<dbReference type="AlphaFoldDB" id="A0A9P8A269"/>
<evidence type="ECO:0000313" key="4">
    <source>
        <dbReference type="Proteomes" id="UP000717515"/>
    </source>
</evidence>
<comment type="caution">
    <text evidence="3">The sequence shown here is derived from an EMBL/GenBank/DDBJ whole genome shotgun (WGS) entry which is preliminary data.</text>
</comment>
<evidence type="ECO:0000313" key="3">
    <source>
        <dbReference type="EMBL" id="KAG9321421.1"/>
    </source>
</evidence>
<feature type="compositionally biased region" description="Low complexity" evidence="2">
    <location>
        <begin position="99"/>
        <end position="114"/>
    </location>
</feature>
<organism evidence="3 4">
    <name type="scientific">Mortierella alpina</name>
    <name type="common">Oleaginous fungus</name>
    <name type="synonym">Mortierella renispora</name>
    <dbReference type="NCBI Taxonomy" id="64518"/>
    <lineage>
        <taxon>Eukaryota</taxon>
        <taxon>Fungi</taxon>
        <taxon>Fungi incertae sedis</taxon>
        <taxon>Mucoromycota</taxon>
        <taxon>Mortierellomycotina</taxon>
        <taxon>Mortierellomycetes</taxon>
        <taxon>Mortierellales</taxon>
        <taxon>Mortierellaceae</taxon>
        <taxon>Mortierella</taxon>
    </lineage>
</organism>
<sequence>MQDENAIEAQQSPRPIRTSSLVKNKSETPAEGMPPQKTAKLTHMPSAQLLESTALHTITNLPRAHSRTYPAPGSGKGKQAQEQKKPQAKSLMASSTGHPSQPTQPSPDSQSSPRQHLDEEISVSEQDLGALRALEAALEAVKQSVAQLLRESAQEVTALEETRRTFQKEQDIRAKHDEQEQLELEKLNEQLESISPEHADLEDEIFDLQVESEEKKREVENLEEKLDLYENETSRELLDPPLQRKKAETVRLQELIGEQMALMEKTAECWTKLHGEDVDAYYALATEVREREFRVANLRSELELEDMNMDLEATLGMSIEEEFEVLKSRHSVPKGSDFDKKLIARQAELKARYDREYASEKKLHSAALDQINLRTLSHSARLAEFQRAIKRAKSSIEESKRAFEQAEQGVLQVRAEKDARLREISEAAKLLAALS</sequence>
<evidence type="ECO:0000256" key="1">
    <source>
        <dbReference type="SAM" id="Coils"/>
    </source>
</evidence>